<dbReference type="OrthoDB" id="450143at2"/>
<dbReference type="RefSeq" id="WP_136838854.1">
    <property type="nucleotide sequence ID" value="NZ_SWBR01000001.1"/>
</dbReference>
<dbReference type="AlphaFoldDB" id="A0A4U1CWS6"/>
<evidence type="ECO:0000313" key="2">
    <source>
        <dbReference type="Proteomes" id="UP000309488"/>
    </source>
</evidence>
<dbReference type="Proteomes" id="UP000309488">
    <property type="component" value="Unassembled WGS sequence"/>
</dbReference>
<proteinExistence type="predicted"/>
<dbReference type="EMBL" id="SWBR01000001">
    <property type="protein sequence ID" value="TKC12730.1"/>
    <property type="molecule type" value="Genomic_DNA"/>
</dbReference>
<protein>
    <submittedName>
        <fullName evidence="1">Uncharacterized protein</fullName>
    </submittedName>
</protein>
<gene>
    <name evidence="1" type="ORF">FA048_03680</name>
</gene>
<organism evidence="1 2">
    <name type="scientific">Pedobacter polaris</name>
    <dbReference type="NCBI Taxonomy" id="2571273"/>
    <lineage>
        <taxon>Bacteria</taxon>
        <taxon>Pseudomonadati</taxon>
        <taxon>Bacteroidota</taxon>
        <taxon>Sphingobacteriia</taxon>
        <taxon>Sphingobacteriales</taxon>
        <taxon>Sphingobacteriaceae</taxon>
        <taxon>Pedobacter</taxon>
    </lineage>
</organism>
<sequence>MKEEKWLLRKSSGSKSKYKVKGDYSDDRVADLNLLNELPLRESVKTSKSFLDTGLVKKWLNNYVDQDFDFIYSEFIKRIQPKYLNEYKECIFWYAEPRANVSFDEEGNVYGAWNGKPVKLPNSQSSTFYVDPATNLLKRIPEHQFKREKITYKDY</sequence>
<keyword evidence="2" id="KW-1185">Reference proteome</keyword>
<accession>A0A4U1CWS6</accession>
<name>A0A4U1CWS6_9SPHI</name>
<comment type="caution">
    <text evidence="1">The sequence shown here is derived from an EMBL/GenBank/DDBJ whole genome shotgun (WGS) entry which is preliminary data.</text>
</comment>
<evidence type="ECO:0000313" key="1">
    <source>
        <dbReference type="EMBL" id="TKC12730.1"/>
    </source>
</evidence>
<reference evidence="1 2" key="1">
    <citation type="submission" date="2019-04" db="EMBL/GenBank/DDBJ databases">
        <title>Pedobacter sp. RP-3-22 sp. nov., isolated from Arctic soil.</title>
        <authorList>
            <person name="Dahal R.H."/>
            <person name="Kim D.-U."/>
        </authorList>
    </citation>
    <scope>NUCLEOTIDE SEQUENCE [LARGE SCALE GENOMIC DNA]</scope>
    <source>
        <strain evidence="1 2">RP-3-22</strain>
    </source>
</reference>